<dbReference type="Pfam" id="PF00534">
    <property type="entry name" value="Glycos_transf_1"/>
    <property type="match status" value="1"/>
</dbReference>
<sequence>MKVATCTPVDFAADEHFFGRDSGLMCRGFQEIGVSCVSVMPGARRADDPADQVRVTMDELSDAGWWRLLEVELVLLYAWGDPRFMKVATAIRDAGIKLVQSLDTAGLTTPYGDTREWWLSFAAMLGMPQPPGSRVKMIGKAGRDFIPAAFEKSRLKMINTSDKVASVSPPAAASVRRYAESLGFPEVSDKVIVVPHPVSPLMKSDGRPKERKIIVVGRWTSIDTGQKDPEMLMQVLGDFLPQRPEWRVEIIGRDSETLAGRCDGWSEDARSRVSFLAPMSRAKLAEHYATSRIIFCPSRFESFHISSGEALCCGCAVVVADHPLLASTGWFTTEQSGTLAPERTRGALTAALEAETDQWEKGARDPDAIAGTWSRRLYAGSVVRSLLEQMQMTGKSNLLSA</sequence>
<keyword evidence="4" id="KW-1185">Reference proteome</keyword>
<dbReference type="RefSeq" id="WP_264501127.1">
    <property type="nucleotide sequence ID" value="NZ_JAPDDS010000005.1"/>
</dbReference>
<dbReference type="EMBL" id="JAPDDS010000005">
    <property type="protein sequence ID" value="MCW1885170.1"/>
    <property type="molecule type" value="Genomic_DNA"/>
</dbReference>
<dbReference type="InterPro" id="IPR001296">
    <property type="entry name" value="Glyco_trans_1"/>
</dbReference>
<dbReference type="Gene3D" id="3.40.50.2000">
    <property type="entry name" value="Glycogen Phosphorylase B"/>
    <property type="match status" value="1"/>
</dbReference>
<keyword evidence="1" id="KW-0808">Transferase</keyword>
<gene>
    <name evidence="3" type="ORF">OKA04_10560</name>
</gene>
<dbReference type="Proteomes" id="UP001207930">
    <property type="component" value="Unassembled WGS sequence"/>
</dbReference>
<reference evidence="3 4" key="1">
    <citation type="submission" date="2022-10" db="EMBL/GenBank/DDBJ databases">
        <title>Luteolibacter flavescens strain MCCC 1K03193, whole genome shotgun sequencing project.</title>
        <authorList>
            <person name="Zhao G."/>
            <person name="Shen L."/>
        </authorList>
    </citation>
    <scope>NUCLEOTIDE SEQUENCE [LARGE SCALE GENOMIC DNA]</scope>
    <source>
        <strain evidence="3 4">MCCC 1K03193</strain>
    </source>
</reference>
<organism evidence="3 4">
    <name type="scientific">Luteolibacter flavescens</name>
    <dbReference type="NCBI Taxonomy" id="1859460"/>
    <lineage>
        <taxon>Bacteria</taxon>
        <taxon>Pseudomonadati</taxon>
        <taxon>Verrucomicrobiota</taxon>
        <taxon>Verrucomicrobiia</taxon>
        <taxon>Verrucomicrobiales</taxon>
        <taxon>Verrucomicrobiaceae</taxon>
        <taxon>Luteolibacter</taxon>
    </lineage>
</organism>
<evidence type="ECO:0000259" key="2">
    <source>
        <dbReference type="Pfam" id="PF00534"/>
    </source>
</evidence>
<dbReference type="CDD" id="cd03801">
    <property type="entry name" value="GT4_PimA-like"/>
    <property type="match status" value="1"/>
</dbReference>
<dbReference type="SUPFAM" id="SSF53756">
    <property type="entry name" value="UDP-Glycosyltransferase/glycogen phosphorylase"/>
    <property type="match status" value="1"/>
</dbReference>
<evidence type="ECO:0000313" key="3">
    <source>
        <dbReference type="EMBL" id="MCW1885170.1"/>
    </source>
</evidence>
<protein>
    <submittedName>
        <fullName evidence="3">Glycosyltransferase family 4 protein</fullName>
    </submittedName>
</protein>
<comment type="caution">
    <text evidence="3">The sequence shown here is derived from an EMBL/GenBank/DDBJ whole genome shotgun (WGS) entry which is preliminary data.</text>
</comment>
<dbReference type="PANTHER" id="PTHR46401">
    <property type="entry name" value="GLYCOSYLTRANSFERASE WBBK-RELATED"/>
    <property type="match status" value="1"/>
</dbReference>
<feature type="domain" description="Glycosyl transferase family 1" evidence="2">
    <location>
        <begin position="208"/>
        <end position="352"/>
    </location>
</feature>
<proteinExistence type="predicted"/>
<evidence type="ECO:0000313" key="4">
    <source>
        <dbReference type="Proteomes" id="UP001207930"/>
    </source>
</evidence>
<accession>A0ABT3FNN0</accession>
<name>A0ABT3FNN0_9BACT</name>
<evidence type="ECO:0000256" key="1">
    <source>
        <dbReference type="ARBA" id="ARBA00022679"/>
    </source>
</evidence>
<dbReference type="PANTHER" id="PTHR46401:SF2">
    <property type="entry name" value="GLYCOSYLTRANSFERASE WBBK-RELATED"/>
    <property type="match status" value="1"/>
</dbReference>